<feature type="transmembrane region" description="Helical" evidence="1">
    <location>
        <begin position="64"/>
        <end position="89"/>
    </location>
</feature>
<dbReference type="InParanoid" id="T1FQU7"/>
<protein>
    <submittedName>
        <fullName evidence="2 3">Uncharacterized protein</fullName>
    </submittedName>
</protein>
<keyword evidence="1" id="KW-0812">Transmembrane</keyword>
<dbReference type="AlphaFoldDB" id="T1FQU7"/>
<dbReference type="EMBL" id="KB097495">
    <property type="protein sequence ID" value="ESN96437.1"/>
    <property type="molecule type" value="Genomic_DNA"/>
</dbReference>
<reference evidence="4" key="1">
    <citation type="submission" date="2012-12" db="EMBL/GenBank/DDBJ databases">
        <authorList>
            <person name="Hellsten U."/>
            <person name="Grimwood J."/>
            <person name="Chapman J.A."/>
            <person name="Shapiro H."/>
            <person name="Aerts A."/>
            <person name="Otillar R.P."/>
            <person name="Terry A.Y."/>
            <person name="Boore J.L."/>
            <person name="Simakov O."/>
            <person name="Marletaz F."/>
            <person name="Cho S.-J."/>
            <person name="Edsinger-Gonzales E."/>
            <person name="Havlak P."/>
            <person name="Kuo D.-H."/>
            <person name="Larsson T."/>
            <person name="Lv J."/>
            <person name="Arendt D."/>
            <person name="Savage R."/>
            <person name="Osoegawa K."/>
            <person name="de Jong P."/>
            <person name="Lindberg D.R."/>
            <person name="Seaver E.C."/>
            <person name="Weisblat D.A."/>
            <person name="Putnam N.H."/>
            <person name="Grigoriev I.V."/>
            <person name="Rokhsar D.S."/>
        </authorList>
    </citation>
    <scope>NUCLEOTIDE SEQUENCE</scope>
</reference>
<organism evidence="3 4">
    <name type="scientific">Helobdella robusta</name>
    <name type="common">Californian leech</name>
    <dbReference type="NCBI Taxonomy" id="6412"/>
    <lineage>
        <taxon>Eukaryota</taxon>
        <taxon>Metazoa</taxon>
        <taxon>Spiralia</taxon>
        <taxon>Lophotrochozoa</taxon>
        <taxon>Annelida</taxon>
        <taxon>Clitellata</taxon>
        <taxon>Hirudinea</taxon>
        <taxon>Rhynchobdellida</taxon>
        <taxon>Glossiphoniidae</taxon>
        <taxon>Helobdella</taxon>
    </lineage>
</organism>
<dbReference type="Proteomes" id="UP000015101">
    <property type="component" value="Unassembled WGS sequence"/>
</dbReference>
<reference evidence="3" key="3">
    <citation type="submission" date="2015-06" db="UniProtKB">
        <authorList>
            <consortium name="EnsemblMetazoa"/>
        </authorList>
    </citation>
    <scope>IDENTIFICATION</scope>
</reference>
<dbReference type="KEGG" id="hro:HELRODRAFT_189238"/>
<dbReference type="HOGENOM" id="CLU_1074724_0_0_1"/>
<dbReference type="RefSeq" id="XP_009025599.1">
    <property type="nucleotide sequence ID" value="XM_009027351.1"/>
</dbReference>
<sequence length="259" mass="29572">MAPRVYIRGFCGHRLLKCLAYLLIVVSITSIILDIVDVALTYKICPPSGILRNFYCLASPSDDVWTWVASGIWASVPLTIAGIWTLYMLDRLETNPFWYVLFLFVCTFFFTPAKIILNSIEASKYGGVNSYWEGSSYAYSKLVIPIFLAVFAFLEHIHCLIFFINFLCCWWTNEHEERDVEKVRNPSPFMVETSHHKASNNMYQYQVPFNMPINVVNTPAFTPRYVYSTPGLVNPSVQVVGNTGLNLNNPTPYVQFKTA</sequence>
<dbReference type="EMBL" id="AMQM01001392">
    <property type="status" value="NOT_ANNOTATED_CDS"/>
    <property type="molecule type" value="Genomic_DNA"/>
</dbReference>
<evidence type="ECO:0000313" key="3">
    <source>
        <dbReference type="EnsemblMetazoa" id="HelroP189238"/>
    </source>
</evidence>
<keyword evidence="1" id="KW-0472">Membrane</keyword>
<feature type="transmembrane region" description="Helical" evidence="1">
    <location>
        <begin position="96"/>
        <end position="117"/>
    </location>
</feature>
<gene>
    <name evidence="3" type="primary">20211194</name>
    <name evidence="2" type="ORF">HELRODRAFT_189238</name>
</gene>
<dbReference type="GeneID" id="20211194"/>
<dbReference type="CTD" id="20211194"/>
<evidence type="ECO:0000313" key="2">
    <source>
        <dbReference type="EMBL" id="ESN96437.1"/>
    </source>
</evidence>
<accession>T1FQU7</accession>
<keyword evidence="4" id="KW-1185">Reference proteome</keyword>
<reference evidence="2 4" key="2">
    <citation type="journal article" date="2013" name="Nature">
        <title>Insights into bilaterian evolution from three spiralian genomes.</title>
        <authorList>
            <person name="Simakov O."/>
            <person name="Marletaz F."/>
            <person name="Cho S.J."/>
            <person name="Edsinger-Gonzales E."/>
            <person name="Havlak P."/>
            <person name="Hellsten U."/>
            <person name="Kuo D.H."/>
            <person name="Larsson T."/>
            <person name="Lv J."/>
            <person name="Arendt D."/>
            <person name="Savage R."/>
            <person name="Osoegawa K."/>
            <person name="de Jong P."/>
            <person name="Grimwood J."/>
            <person name="Chapman J.A."/>
            <person name="Shapiro H."/>
            <person name="Aerts A."/>
            <person name="Otillar R.P."/>
            <person name="Terry A.Y."/>
            <person name="Boore J.L."/>
            <person name="Grigoriev I.V."/>
            <person name="Lindberg D.R."/>
            <person name="Seaver E.C."/>
            <person name="Weisblat D.A."/>
            <person name="Putnam N.H."/>
            <person name="Rokhsar D.S."/>
        </authorList>
    </citation>
    <scope>NUCLEOTIDE SEQUENCE</scope>
</reference>
<feature type="transmembrane region" description="Helical" evidence="1">
    <location>
        <begin position="137"/>
        <end position="154"/>
    </location>
</feature>
<evidence type="ECO:0000256" key="1">
    <source>
        <dbReference type="SAM" id="Phobius"/>
    </source>
</evidence>
<dbReference type="EnsemblMetazoa" id="HelroT189238">
    <property type="protein sequence ID" value="HelroP189238"/>
    <property type="gene ID" value="HelroG189238"/>
</dbReference>
<evidence type="ECO:0000313" key="4">
    <source>
        <dbReference type="Proteomes" id="UP000015101"/>
    </source>
</evidence>
<keyword evidence="1" id="KW-1133">Transmembrane helix</keyword>
<feature type="transmembrane region" description="Helical" evidence="1">
    <location>
        <begin position="21"/>
        <end position="44"/>
    </location>
</feature>
<name>T1FQU7_HELRO</name>
<proteinExistence type="predicted"/>